<dbReference type="WBParaSite" id="maker-unitig_11108-snap-gene-0.2-mRNA-1">
    <property type="protein sequence ID" value="maker-unitig_11108-snap-gene-0.2-mRNA-1"/>
    <property type="gene ID" value="maker-unitig_11108-snap-gene-0.2"/>
</dbReference>
<keyword evidence="10" id="KW-0407">Ion channel</keyword>
<keyword evidence="8" id="KW-0406">Ion transport</keyword>
<reference evidence="12" key="1">
    <citation type="submission" date="2016-11" db="UniProtKB">
        <authorList>
            <consortium name="WormBaseParasite"/>
        </authorList>
    </citation>
    <scope>IDENTIFICATION</scope>
</reference>
<organism evidence="11 12">
    <name type="scientific">Macrostomum lignano</name>
    <dbReference type="NCBI Taxonomy" id="282301"/>
    <lineage>
        <taxon>Eukaryota</taxon>
        <taxon>Metazoa</taxon>
        <taxon>Spiralia</taxon>
        <taxon>Lophotrochozoa</taxon>
        <taxon>Platyhelminthes</taxon>
        <taxon>Rhabditophora</taxon>
        <taxon>Macrostomorpha</taxon>
        <taxon>Macrostomida</taxon>
        <taxon>Macrostomidae</taxon>
        <taxon>Macrostomum</taxon>
    </lineage>
</organism>
<sequence length="513" mass="57796">PGQFTDSGEDKRQQQLQLAAVEATNGSAVLDCEVADEEVNADAQNDVTDAAEGVRARIRGAVRSLLVASASSIWQAGSTRRTLGDVDNRSERRRERQTPAVDVLLSLFMRVPPKTFRHIKERFFHCLRIRGDHSRRNSSWRTRLSSRWQQPEEPPIAAVTCVQVQLLVHLLFILLQTFHLFKRPQEARVVVSVYPSAVKFALAHLIVTNLCIWMKAVIFEVKMALTKNLLDHPTGALGSNRIQREMRALLQCPWRWHSEAAPSHSLSPFLYPCAVEYGLISAAICFKLFKKVGAEYADAEACRYDLPRPACSFGPAKSWILIVVPLATLVLLPQRTSRKRDAYTIAVLSGPSAASCSSPWRCARCCSYQSIRNLTLTSRDVHLLDVNLLFVAWRPALLQLVRVVSSASCLMDEHQDELETDHCLFGSGRRPRWRQAFLIAALSKRKLSRKLFLQGRKPARAFCILCSWPTWPCGISAVSSQDATYRGISRELFAHERRAEASSRHHAAHDHIF</sequence>
<evidence type="ECO:0000256" key="2">
    <source>
        <dbReference type="ARBA" id="ARBA00006513"/>
    </source>
</evidence>
<comment type="similarity">
    <text evidence="2">Belongs to the otopetrin family.</text>
</comment>
<evidence type="ECO:0000256" key="9">
    <source>
        <dbReference type="ARBA" id="ARBA00023136"/>
    </source>
</evidence>
<evidence type="ECO:0000256" key="5">
    <source>
        <dbReference type="ARBA" id="ARBA00022692"/>
    </source>
</evidence>
<dbReference type="Proteomes" id="UP000095280">
    <property type="component" value="Unplaced"/>
</dbReference>
<dbReference type="GO" id="GO:0015252">
    <property type="term" value="F:proton channel activity"/>
    <property type="evidence" value="ECO:0007669"/>
    <property type="project" value="InterPro"/>
</dbReference>
<keyword evidence="9" id="KW-0472">Membrane</keyword>
<keyword evidence="7" id="KW-1133">Transmembrane helix</keyword>
<keyword evidence="4" id="KW-1003">Cell membrane</keyword>
<evidence type="ECO:0000256" key="1">
    <source>
        <dbReference type="ARBA" id="ARBA00004651"/>
    </source>
</evidence>
<keyword evidence="5" id="KW-0812">Transmembrane</keyword>
<dbReference type="AlphaFoldDB" id="A0A1I8F1A0"/>
<keyword evidence="3" id="KW-0813">Transport</keyword>
<evidence type="ECO:0000256" key="10">
    <source>
        <dbReference type="ARBA" id="ARBA00023303"/>
    </source>
</evidence>
<dbReference type="PANTHER" id="PTHR21522">
    <property type="entry name" value="PROTON CHANNEL OTOP"/>
    <property type="match status" value="1"/>
</dbReference>
<keyword evidence="11" id="KW-1185">Reference proteome</keyword>
<protein>
    <submittedName>
        <fullName evidence="12">RING-type domain-containing protein</fullName>
    </submittedName>
</protein>
<dbReference type="InterPro" id="IPR004878">
    <property type="entry name" value="Otopetrin"/>
</dbReference>
<dbReference type="GO" id="GO:0005886">
    <property type="term" value="C:plasma membrane"/>
    <property type="evidence" value="ECO:0007669"/>
    <property type="project" value="UniProtKB-SubCell"/>
</dbReference>
<name>A0A1I8F1A0_9PLAT</name>
<evidence type="ECO:0000256" key="6">
    <source>
        <dbReference type="ARBA" id="ARBA00022781"/>
    </source>
</evidence>
<evidence type="ECO:0000256" key="3">
    <source>
        <dbReference type="ARBA" id="ARBA00022448"/>
    </source>
</evidence>
<accession>A0A1I8F1A0</accession>
<evidence type="ECO:0000313" key="11">
    <source>
        <dbReference type="Proteomes" id="UP000095280"/>
    </source>
</evidence>
<evidence type="ECO:0000256" key="4">
    <source>
        <dbReference type="ARBA" id="ARBA00022475"/>
    </source>
</evidence>
<evidence type="ECO:0000313" key="12">
    <source>
        <dbReference type="WBParaSite" id="maker-unitig_11108-snap-gene-0.2-mRNA-1"/>
    </source>
</evidence>
<evidence type="ECO:0000256" key="7">
    <source>
        <dbReference type="ARBA" id="ARBA00022989"/>
    </source>
</evidence>
<dbReference type="PANTHER" id="PTHR21522:SF32">
    <property type="entry name" value="OTOPETRIN-2"/>
    <property type="match status" value="1"/>
</dbReference>
<keyword evidence="6" id="KW-0375">Hydrogen ion transport</keyword>
<dbReference type="Pfam" id="PF03189">
    <property type="entry name" value="Otopetrin"/>
    <property type="match status" value="2"/>
</dbReference>
<proteinExistence type="inferred from homology"/>
<comment type="subcellular location">
    <subcellularLocation>
        <location evidence="1">Cell membrane</location>
        <topology evidence="1">Multi-pass membrane protein</topology>
    </subcellularLocation>
</comment>
<evidence type="ECO:0000256" key="8">
    <source>
        <dbReference type="ARBA" id="ARBA00023065"/>
    </source>
</evidence>